<sequence>MKSRSDILKDLSVHTARINALATTVKSNAEKIKVVSDKYDSMSASLGSGFGTSRSALENVCTDGSNVRTTPQRTIEVPWTSGTRSVVSQTPSLTDDRRNTDTEAVDPLGSSDILKPPKFSRCYKLGETSQWTFFIDKFISKLVTRGCRAIDKQLNLLCPVSESVEHVIRDTLIQHIDECYYVQMQHLDKPMDMLLRLRKLKAAEVLKDAETIKREIFSHRYDRRKDTPLKFIEKFDTLIREYNQAAQSGRLPDQEIAGAFCATVKRCCTGLQTLQYVTMVDQEKRGEQKTGMLLDELKRNFLDDEALRQPPARDSQPKAAMATANVFCENKPGNNHCYNCKDYRTDHVSTDCSWKGKGLARCFNCNYMTNHQARNCPGSATVAQMIRPANKRRGAQQFYGNRTSPNKRQQQQEQCNNKWFQNNQKGSGQARGNRGNQDNRGRGGRGGRGGNHPPPSKISRKTTSNNNNRRCNNTSRRTMRQWVNKDRYKRPSGSY</sequence>
<comment type="caution">
    <text evidence="1">The sequence shown here is derived from an EMBL/GenBank/DDBJ whole genome shotgun (WGS) entry which is preliminary data.</text>
</comment>
<organism evidence="1 2">
    <name type="scientific">Eretmocerus hayati</name>
    <dbReference type="NCBI Taxonomy" id="131215"/>
    <lineage>
        <taxon>Eukaryota</taxon>
        <taxon>Metazoa</taxon>
        <taxon>Ecdysozoa</taxon>
        <taxon>Arthropoda</taxon>
        <taxon>Hexapoda</taxon>
        <taxon>Insecta</taxon>
        <taxon>Pterygota</taxon>
        <taxon>Neoptera</taxon>
        <taxon>Endopterygota</taxon>
        <taxon>Hymenoptera</taxon>
        <taxon>Apocrita</taxon>
        <taxon>Proctotrupomorpha</taxon>
        <taxon>Chalcidoidea</taxon>
        <taxon>Aphelinidae</taxon>
        <taxon>Aphelininae</taxon>
        <taxon>Eretmocerus</taxon>
    </lineage>
</organism>
<dbReference type="EMBL" id="CM056741">
    <property type="protein sequence ID" value="KAJ8685057.1"/>
    <property type="molecule type" value="Genomic_DNA"/>
</dbReference>
<reference evidence="1" key="1">
    <citation type="submission" date="2023-04" db="EMBL/GenBank/DDBJ databases">
        <title>A chromosome-level genome assembly of the parasitoid wasp Eretmocerus hayati.</title>
        <authorList>
            <person name="Zhong Y."/>
            <person name="Liu S."/>
            <person name="Liu Y."/>
        </authorList>
    </citation>
    <scope>NUCLEOTIDE SEQUENCE</scope>
    <source>
        <strain evidence="1">ZJU_SS_LIU_2023</strain>
    </source>
</reference>
<evidence type="ECO:0000313" key="2">
    <source>
        <dbReference type="Proteomes" id="UP001239111"/>
    </source>
</evidence>
<accession>A0ACC2PNS4</accession>
<dbReference type="Proteomes" id="UP001239111">
    <property type="component" value="Chromosome 1"/>
</dbReference>
<keyword evidence="2" id="KW-1185">Reference proteome</keyword>
<protein>
    <submittedName>
        <fullName evidence="1">Uncharacterized protein</fullName>
    </submittedName>
</protein>
<evidence type="ECO:0000313" key="1">
    <source>
        <dbReference type="EMBL" id="KAJ8685057.1"/>
    </source>
</evidence>
<proteinExistence type="predicted"/>
<gene>
    <name evidence="1" type="ORF">QAD02_020850</name>
</gene>
<name>A0ACC2PNS4_9HYME</name>